<dbReference type="Proteomes" id="UP001630127">
    <property type="component" value="Unassembled WGS sequence"/>
</dbReference>
<evidence type="ECO:0000259" key="3">
    <source>
        <dbReference type="PROSITE" id="PS50158"/>
    </source>
</evidence>
<feature type="compositionally biased region" description="Polar residues" evidence="2">
    <location>
        <begin position="192"/>
        <end position="202"/>
    </location>
</feature>
<evidence type="ECO:0000313" key="4">
    <source>
        <dbReference type="EMBL" id="KAL3532282.1"/>
    </source>
</evidence>
<keyword evidence="1" id="KW-0862">Zinc</keyword>
<dbReference type="PROSITE" id="PS50158">
    <property type="entry name" value="ZF_CCHC"/>
    <property type="match status" value="1"/>
</dbReference>
<keyword evidence="1" id="KW-0479">Metal-binding</keyword>
<feature type="domain" description="CCHC-type" evidence="3">
    <location>
        <begin position="119"/>
        <end position="134"/>
    </location>
</feature>
<protein>
    <recommendedName>
        <fullName evidence="3">CCHC-type domain-containing protein</fullName>
    </recommendedName>
</protein>
<evidence type="ECO:0000313" key="5">
    <source>
        <dbReference type="Proteomes" id="UP001630127"/>
    </source>
</evidence>
<accession>A0ABD3AM97</accession>
<dbReference type="PANTHER" id="PTHR31286:SF178">
    <property type="entry name" value="DUF4283 DOMAIN-CONTAINING PROTEIN"/>
    <property type="match status" value="1"/>
</dbReference>
<keyword evidence="1" id="KW-0863">Zinc-finger</keyword>
<dbReference type="PANTHER" id="PTHR31286">
    <property type="entry name" value="GLYCINE-RICH CELL WALL STRUCTURAL PROTEIN 1.8-LIKE"/>
    <property type="match status" value="1"/>
</dbReference>
<dbReference type="EMBL" id="JBJUIK010000003">
    <property type="protein sequence ID" value="KAL3532282.1"/>
    <property type="molecule type" value="Genomic_DNA"/>
</dbReference>
<dbReference type="InterPro" id="IPR040256">
    <property type="entry name" value="At4g02000-like"/>
</dbReference>
<gene>
    <name evidence="4" type="ORF">ACH5RR_005803</name>
</gene>
<dbReference type="InterPro" id="IPR025836">
    <property type="entry name" value="Zn_knuckle_CX2CX4HX4C"/>
</dbReference>
<comment type="caution">
    <text evidence="4">The sequence shown here is derived from an EMBL/GenBank/DDBJ whole genome shotgun (WGS) entry which is preliminary data.</text>
</comment>
<evidence type="ECO:0000256" key="1">
    <source>
        <dbReference type="PROSITE-ProRule" id="PRU00047"/>
    </source>
</evidence>
<dbReference type="GO" id="GO:0008270">
    <property type="term" value="F:zinc ion binding"/>
    <property type="evidence" value="ECO:0007669"/>
    <property type="project" value="UniProtKB-KW"/>
</dbReference>
<dbReference type="InterPro" id="IPR001878">
    <property type="entry name" value="Znf_CCHC"/>
</dbReference>
<dbReference type="Pfam" id="PF14392">
    <property type="entry name" value="zf-CCHC_4"/>
    <property type="match status" value="1"/>
</dbReference>
<organism evidence="4 5">
    <name type="scientific">Cinchona calisaya</name>
    <dbReference type="NCBI Taxonomy" id="153742"/>
    <lineage>
        <taxon>Eukaryota</taxon>
        <taxon>Viridiplantae</taxon>
        <taxon>Streptophyta</taxon>
        <taxon>Embryophyta</taxon>
        <taxon>Tracheophyta</taxon>
        <taxon>Spermatophyta</taxon>
        <taxon>Magnoliopsida</taxon>
        <taxon>eudicotyledons</taxon>
        <taxon>Gunneridae</taxon>
        <taxon>Pentapetalae</taxon>
        <taxon>asterids</taxon>
        <taxon>lamiids</taxon>
        <taxon>Gentianales</taxon>
        <taxon>Rubiaceae</taxon>
        <taxon>Cinchonoideae</taxon>
        <taxon>Cinchoneae</taxon>
        <taxon>Cinchona</taxon>
    </lineage>
</organism>
<evidence type="ECO:0000256" key="2">
    <source>
        <dbReference type="SAM" id="MobiDB-lite"/>
    </source>
</evidence>
<proteinExistence type="predicted"/>
<keyword evidence="5" id="KW-1185">Reference proteome</keyword>
<dbReference type="AlphaFoldDB" id="A0ABD3AM97"/>
<sequence>MERVLKGRPWIFDNQILSLKKWRQGLEVEIDEFNKVRLWVQLWNIPLHWLTRSISLKIGSVLGKMWDANIPNTGGKESRHIKVLVEFDACLLLIRGTMAKMGGANRWIEFRYEKCPDFCYKCGVIGHNEKGCTNILTNVQSNLIKFGSWLKAKKEKRTNSNQDNGQANVKDPTTGVNDKSARMMATSKELSHGTNMGTYPSK</sequence>
<feature type="region of interest" description="Disordered" evidence="2">
    <location>
        <begin position="155"/>
        <end position="202"/>
    </location>
</feature>
<reference evidence="4 5" key="1">
    <citation type="submission" date="2024-11" db="EMBL/GenBank/DDBJ databases">
        <title>A near-complete genome assembly of Cinchona calisaya.</title>
        <authorList>
            <person name="Lian D.C."/>
            <person name="Zhao X.W."/>
            <person name="Wei L."/>
        </authorList>
    </citation>
    <scope>NUCLEOTIDE SEQUENCE [LARGE SCALE GENOMIC DNA]</scope>
    <source>
        <tissue evidence="4">Nenye</tissue>
    </source>
</reference>
<name>A0ABD3AM97_9GENT</name>